<evidence type="ECO:0000256" key="1">
    <source>
        <dbReference type="SAM" id="SignalP"/>
    </source>
</evidence>
<evidence type="ECO:0000313" key="3">
    <source>
        <dbReference type="Proteomes" id="UP001195483"/>
    </source>
</evidence>
<reference evidence="2" key="1">
    <citation type="journal article" date="2021" name="Genome Biol. Evol.">
        <title>A High-Quality Reference Genome for a Parasitic Bivalve with Doubly Uniparental Inheritance (Bivalvia: Unionida).</title>
        <authorList>
            <person name="Smith C.H."/>
        </authorList>
    </citation>
    <scope>NUCLEOTIDE SEQUENCE</scope>
    <source>
        <strain evidence="2">CHS0354</strain>
    </source>
</reference>
<comment type="caution">
    <text evidence="2">The sequence shown here is derived from an EMBL/GenBank/DDBJ whole genome shotgun (WGS) entry which is preliminary data.</text>
</comment>
<dbReference type="Proteomes" id="UP001195483">
    <property type="component" value="Unassembled WGS sequence"/>
</dbReference>
<gene>
    <name evidence="2" type="ORF">CHS0354_003479</name>
</gene>
<keyword evidence="1" id="KW-0732">Signal</keyword>
<name>A0AAE0SU93_9BIVA</name>
<keyword evidence="3" id="KW-1185">Reference proteome</keyword>
<dbReference type="AlphaFoldDB" id="A0AAE0SU93"/>
<reference evidence="2" key="2">
    <citation type="journal article" date="2021" name="Genome Biol. Evol.">
        <title>Developing a high-quality reference genome for a parasitic bivalve with doubly uniparental inheritance (Bivalvia: Unionida).</title>
        <authorList>
            <person name="Smith C.H."/>
        </authorList>
    </citation>
    <scope>NUCLEOTIDE SEQUENCE</scope>
    <source>
        <strain evidence="2">CHS0354</strain>
        <tissue evidence="2">Mantle</tissue>
    </source>
</reference>
<proteinExistence type="predicted"/>
<accession>A0AAE0SU93</accession>
<dbReference type="EMBL" id="JAEAOA010000274">
    <property type="protein sequence ID" value="KAK3598221.1"/>
    <property type="molecule type" value="Genomic_DNA"/>
</dbReference>
<feature type="signal peptide" evidence="1">
    <location>
        <begin position="1"/>
        <end position="27"/>
    </location>
</feature>
<protein>
    <submittedName>
        <fullName evidence="2">Uncharacterized protein</fullName>
    </submittedName>
</protein>
<reference evidence="2" key="3">
    <citation type="submission" date="2023-05" db="EMBL/GenBank/DDBJ databases">
        <authorList>
            <person name="Smith C.H."/>
        </authorList>
    </citation>
    <scope>NUCLEOTIDE SEQUENCE</scope>
    <source>
        <strain evidence="2">CHS0354</strain>
        <tissue evidence="2">Mantle</tissue>
    </source>
</reference>
<organism evidence="2 3">
    <name type="scientific">Potamilus streckersoni</name>
    <dbReference type="NCBI Taxonomy" id="2493646"/>
    <lineage>
        <taxon>Eukaryota</taxon>
        <taxon>Metazoa</taxon>
        <taxon>Spiralia</taxon>
        <taxon>Lophotrochozoa</taxon>
        <taxon>Mollusca</taxon>
        <taxon>Bivalvia</taxon>
        <taxon>Autobranchia</taxon>
        <taxon>Heteroconchia</taxon>
        <taxon>Palaeoheterodonta</taxon>
        <taxon>Unionida</taxon>
        <taxon>Unionoidea</taxon>
        <taxon>Unionidae</taxon>
        <taxon>Ambleminae</taxon>
        <taxon>Lampsilini</taxon>
        <taxon>Potamilus</taxon>
    </lineage>
</organism>
<sequence length="192" mass="21889">MFMKRSLTYPSLLLSLLLLQHPSCIQTRHLAASKTKTMLDDLHIQKSVLLKGGKYTIGNTPCRKGNTCGRNQDSYYSWCYTANTWDYCCETPCEIGSGRGSVTRCMSGAYSYRCSAGLEMTGVDGTPCLPTHPCGFHEFLGTEYYWCYIDTQEHYTKCCNPHHGCANHSYSYNWCYYNLFFPGEGWDFCIPK</sequence>
<evidence type="ECO:0000313" key="2">
    <source>
        <dbReference type="EMBL" id="KAK3598221.1"/>
    </source>
</evidence>
<feature type="chain" id="PRO_5042189231" evidence="1">
    <location>
        <begin position="28"/>
        <end position="192"/>
    </location>
</feature>